<feature type="compositionally biased region" description="Basic and acidic residues" evidence="1">
    <location>
        <begin position="579"/>
        <end position="595"/>
    </location>
</feature>
<reference evidence="2 3" key="1">
    <citation type="submission" date="2024-01" db="EMBL/GenBank/DDBJ databases">
        <title>A draft genome for a cacao thread blight-causing isolate of Paramarasmius palmivorus.</title>
        <authorList>
            <person name="Baruah I.K."/>
            <person name="Bukari Y."/>
            <person name="Amoako-Attah I."/>
            <person name="Meinhardt L.W."/>
            <person name="Bailey B.A."/>
            <person name="Cohen S.P."/>
        </authorList>
    </citation>
    <scope>NUCLEOTIDE SEQUENCE [LARGE SCALE GENOMIC DNA]</scope>
    <source>
        <strain evidence="2 3">GH-12</strain>
    </source>
</reference>
<feature type="compositionally biased region" description="Polar residues" evidence="1">
    <location>
        <begin position="141"/>
        <end position="152"/>
    </location>
</feature>
<feature type="compositionally biased region" description="Polar residues" evidence="1">
    <location>
        <begin position="441"/>
        <end position="459"/>
    </location>
</feature>
<feature type="region of interest" description="Disordered" evidence="1">
    <location>
        <begin position="224"/>
        <end position="280"/>
    </location>
</feature>
<proteinExistence type="predicted"/>
<name>A0AAW0CYX2_9AGAR</name>
<evidence type="ECO:0000256" key="1">
    <source>
        <dbReference type="SAM" id="MobiDB-lite"/>
    </source>
</evidence>
<keyword evidence="3" id="KW-1185">Reference proteome</keyword>
<feature type="compositionally biased region" description="Polar residues" evidence="1">
    <location>
        <begin position="544"/>
        <end position="556"/>
    </location>
</feature>
<organism evidence="2 3">
    <name type="scientific">Paramarasmius palmivorus</name>
    <dbReference type="NCBI Taxonomy" id="297713"/>
    <lineage>
        <taxon>Eukaryota</taxon>
        <taxon>Fungi</taxon>
        <taxon>Dikarya</taxon>
        <taxon>Basidiomycota</taxon>
        <taxon>Agaricomycotina</taxon>
        <taxon>Agaricomycetes</taxon>
        <taxon>Agaricomycetidae</taxon>
        <taxon>Agaricales</taxon>
        <taxon>Marasmiineae</taxon>
        <taxon>Marasmiaceae</taxon>
        <taxon>Paramarasmius</taxon>
    </lineage>
</organism>
<feature type="compositionally biased region" description="Basic and acidic residues" evidence="1">
    <location>
        <begin position="601"/>
        <end position="620"/>
    </location>
</feature>
<feature type="compositionally biased region" description="Polar residues" evidence="1">
    <location>
        <begin position="239"/>
        <end position="248"/>
    </location>
</feature>
<evidence type="ECO:0000313" key="3">
    <source>
        <dbReference type="Proteomes" id="UP001383192"/>
    </source>
</evidence>
<feature type="compositionally biased region" description="Acidic residues" evidence="1">
    <location>
        <begin position="569"/>
        <end position="578"/>
    </location>
</feature>
<feature type="region of interest" description="Disordered" evidence="1">
    <location>
        <begin position="433"/>
        <end position="715"/>
    </location>
</feature>
<sequence>MTTVMEAYDAQMLDYQNDVDVQMHPSHEPWFHDEEAMEDDQLEDTKSQSHTEYEDVEIEMENYAEVLQNPEYEMVDEGADYPVIENHTHEAVSAQLSFTELSSTDTSGLPSTVPTAETTHLETAEATPASQPPKASIVERSLSQNSSTSTNAEELAVVEAADSTPESVEATSEARALDLPAQNIIDSSGEPANLQQEAQLTTPFTGAEDVPQSQAPLDITEGEAQEPTHGVDGDLDEVPSQTAENVDSGSHLDGQPGEAGHEEVSNSTNDPHEISEGVFIEPPPGVLLSLANVDEPDVCIFNQPNHPETSAAAVTAQSHMILLGNRPTLYYEPLSVLFDALRQDEYIANLYDLSQTELLLEAYDLQLVISEDNIFSRETSLHDLHLLHDGSDITGPLRLRLQSVMPRFIVRYRLLQDQILRLNMADEQYEELGHPEGVNEASPSDTQQDFYEDQSTVQQPEIGEAEPSNELTHLEATEHEDQTTHDDEAEAEAVQQPNERQEVPEAVQDNESEAEKHLTQETTEENGVQLEAADEDEEEHDSDTTSYANVEVQSASQEEKVANNFTDDQPNDDEGDGNTEEHSVIDGDAPEHQEDNVLDAKGIDHALPDDVEAEDAHSLAETDGYAVVNEPEQISEDGDSSLQYPDDWEDTFEEDDEFGDPDDDVDEKAPEMIPKALSNTSRSSKRSFDDVDPEVIHEERQSVDGSPGSKRTRVE</sequence>
<dbReference type="AlphaFoldDB" id="A0AAW0CYX2"/>
<dbReference type="EMBL" id="JAYKXP010000028">
    <property type="protein sequence ID" value="KAK7043797.1"/>
    <property type="molecule type" value="Genomic_DNA"/>
</dbReference>
<feature type="region of interest" description="Disordered" evidence="1">
    <location>
        <begin position="121"/>
        <end position="153"/>
    </location>
</feature>
<feature type="compositionally biased region" description="Basic and acidic residues" evidence="1">
    <location>
        <begin position="472"/>
        <end position="486"/>
    </location>
</feature>
<dbReference type="Pfam" id="PF10336">
    <property type="entry name" value="DUF2420"/>
    <property type="match status" value="1"/>
</dbReference>
<feature type="compositionally biased region" description="Acidic residues" evidence="1">
    <location>
        <begin position="532"/>
        <end position="541"/>
    </location>
</feature>
<gene>
    <name evidence="2" type="ORF">VNI00_008409</name>
</gene>
<comment type="caution">
    <text evidence="2">The sequence shown here is derived from an EMBL/GenBank/DDBJ whole genome shotgun (WGS) entry which is preliminary data.</text>
</comment>
<feature type="compositionally biased region" description="Basic and acidic residues" evidence="1">
    <location>
        <begin position="686"/>
        <end position="702"/>
    </location>
</feature>
<feature type="compositionally biased region" description="Acidic residues" evidence="1">
    <location>
        <begin position="646"/>
        <end position="666"/>
    </location>
</feature>
<dbReference type="InterPro" id="IPR018822">
    <property type="entry name" value="UPF0646"/>
</dbReference>
<feature type="compositionally biased region" description="Basic and acidic residues" evidence="1">
    <location>
        <begin position="259"/>
        <end position="275"/>
    </location>
</feature>
<protein>
    <submittedName>
        <fullName evidence="2">Uncharacterized protein</fullName>
    </submittedName>
</protein>
<evidence type="ECO:0000313" key="2">
    <source>
        <dbReference type="EMBL" id="KAK7043797.1"/>
    </source>
</evidence>
<dbReference type="Proteomes" id="UP001383192">
    <property type="component" value="Unassembled WGS sequence"/>
</dbReference>
<accession>A0AAW0CYX2</accession>